<evidence type="ECO:0000256" key="3">
    <source>
        <dbReference type="ARBA" id="ARBA00022692"/>
    </source>
</evidence>
<feature type="transmembrane region" description="Helical" evidence="6">
    <location>
        <begin position="233"/>
        <end position="254"/>
    </location>
</feature>
<dbReference type="Proteomes" id="UP001144313">
    <property type="component" value="Unassembled WGS sequence"/>
</dbReference>
<keyword evidence="5 6" id="KW-0472">Membrane</keyword>
<evidence type="ECO:0000313" key="7">
    <source>
        <dbReference type="EMBL" id="GLI40411.1"/>
    </source>
</evidence>
<dbReference type="GO" id="GO:0005886">
    <property type="term" value="C:plasma membrane"/>
    <property type="evidence" value="ECO:0007669"/>
    <property type="project" value="UniProtKB-SubCell"/>
</dbReference>
<dbReference type="EMBL" id="BSDT01000001">
    <property type="protein sequence ID" value="GLI40411.1"/>
    <property type="molecule type" value="Genomic_DNA"/>
</dbReference>
<evidence type="ECO:0000256" key="5">
    <source>
        <dbReference type="ARBA" id="ARBA00023136"/>
    </source>
</evidence>
<organism evidence="7 8">
    <name type="scientific">Glycomyces algeriensis</name>
    <dbReference type="NCBI Taxonomy" id="256037"/>
    <lineage>
        <taxon>Bacteria</taxon>
        <taxon>Bacillati</taxon>
        <taxon>Actinomycetota</taxon>
        <taxon>Actinomycetes</taxon>
        <taxon>Glycomycetales</taxon>
        <taxon>Glycomycetaceae</taxon>
        <taxon>Glycomyces</taxon>
    </lineage>
</organism>
<dbReference type="InterPro" id="IPR001851">
    <property type="entry name" value="ABC_transp_permease"/>
</dbReference>
<dbReference type="PANTHER" id="PTHR32196">
    <property type="entry name" value="ABC TRANSPORTER PERMEASE PROTEIN YPHD-RELATED-RELATED"/>
    <property type="match status" value="1"/>
</dbReference>
<feature type="transmembrane region" description="Helical" evidence="6">
    <location>
        <begin position="22"/>
        <end position="43"/>
    </location>
</feature>
<sequence>MTTQTLTERPSRSTLFDGLTRYIPIGATVALLIALYVGGVANYDNFDSPQVVAKLFIDNAPLLVIAIGMTFVILSGGIDLSVGSVMAFSTMACAWLTVDAGIAAPLALVIVLAFGTGWGLLIGAVIHYFNVQPFIATLVGLFLFRGLTLQVSDTDVSMREVEFWQWGMTHVDFFGKVKDGGFWLPYLSFVAFAVVIIAFVVLHYTRFGRSTYAVGGSEQSALLMGLPVARTKIGVYAISGFCAALAGILAAFATKSANPLANVGAELDAIAAVVIGGTLLTGGAGFVLGTLAGVMVWGMLNTLIAFQGNLSSWWARIVMGILLLAFILLQRVLARSGEKRRT</sequence>
<keyword evidence="2" id="KW-1003">Cell membrane</keyword>
<keyword evidence="4 6" id="KW-1133">Transmembrane helix</keyword>
<feature type="transmembrane region" description="Helical" evidence="6">
    <location>
        <begin position="183"/>
        <end position="202"/>
    </location>
</feature>
<evidence type="ECO:0000313" key="8">
    <source>
        <dbReference type="Proteomes" id="UP001144313"/>
    </source>
</evidence>
<feature type="transmembrane region" description="Helical" evidence="6">
    <location>
        <begin position="313"/>
        <end position="334"/>
    </location>
</feature>
<comment type="caution">
    <text evidence="7">The sequence shown here is derived from an EMBL/GenBank/DDBJ whole genome shotgun (WGS) entry which is preliminary data.</text>
</comment>
<dbReference type="RefSeq" id="WP_270116164.1">
    <property type="nucleotide sequence ID" value="NZ_BAAAOL010000009.1"/>
</dbReference>
<dbReference type="GO" id="GO:0022857">
    <property type="term" value="F:transmembrane transporter activity"/>
    <property type="evidence" value="ECO:0007669"/>
    <property type="project" value="InterPro"/>
</dbReference>
<name>A0A9W6LFB4_9ACTN</name>
<protein>
    <submittedName>
        <fullName evidence="7">Sugar ABC transporter permease</fullName>
    </submittedName>
</protein>
<evidence type="ECO:0000256" key="2">
    <source>
        <dbReference type="ARBA" id="ARBA00022475"/>
    </source>
</evidence>
<dbReference type="PANTHER" id="PTHR32196:SF63">
    <property type="entry name" value="INNER MEMBRANE ABC TRANSPORTER PERMEASE PROTEIN YJFF"/>
    <property type="match status" value="1"/>
</dbReference>
<evidence type="ECO:0000256" key="6">
    <source>
        <dbReference type="SAM" id="Phobius"/>
    </source>
</evidence>
<accession>A0A9W6LFB4</accession>
<evidence type="ECO:0000256" key="1">
    <source>
        <dbReference type="ARBA" id="ARBA00004651"/>
    </source>
</evidence>
<keyword evidence="8" id="KW-1185">Reference proteome</keyword>
<feature type="transmembrane region" description="Helical" evidence="6">
    <location>
        <begin position="105"/>
        <end position="129"/>
    </location>
</feature>
<keyword evidence="3 6" id="KW-0812">Transmembrane</keyword>
<proteinExistence type="predicted"/>
<evidence type="ECO:0000256" key="4">
    <source>
        <dbReference type="ARBA" id="ARBA00022989"/>
    </source>
</evidence>
<gene>
    <name evidence="7" type="ORF">GALLR39Z86_02610</name>
</gene>
<dbReference type="Pfam" id="PF02653">
    <property type="entry name" value="BPD_transp_2"/>
    <property type="match status" value="1"/>
</dbReference>
<reference evidence="7" key="1">
    <citation type="submission" date="2022-12" db="EMBL/GenBank/DDBJ databases">
        <title>Reference genome sequencing for broad-spectrum identification of bacterial and archaeal isolates by mass spectrometry.</title>
        <authorList>
            <person name="Sekiguchi Y."/>
            <person name="Tourlousse D.M."/>
        </authorList>
    </citation>
    <scope>NUCLEOTIDE SEQUENCE</scope>
    <source>
        <strain evidence="7">LLR39Z86</strain>
    </source>
</reference>
<dbReference type="CDD" id="cd06579">
    <property type="entry name" value="TM_PBP1_transp_AraH_like"/>
    <property type="match status" value="1"/>
</dbReference>
<feature type="transmembrane region" description="Helical" evidence="6">
    <location>
        <begin position="260"/>
        <end position="280"/>
    </location>
</feature>
<comment type="subcellular location">
    <subcellularLocation>
        <location evidence="1">Cell membrane</location>
        <topology evidence="1">Multi-pass membrane protein</topology>
    </subcellularLocation>
</comment>
<dbReference type="AlphaFoldDB" id="A0A9W6LFB4"/>
<feature type="transmembrane region" description="Helical" evidence="6">
    <location>
        <begin position="55"/>
        <end position="74"/>
    </location>
</feature>